<reference evidence="2 3" key="1">
    <citation type="submission" date="2023-09" db="EMBL/GenBank/DDBJ databases">
        <authorList>
            <person name="Wang M."/>
        </authorList>
    </citation>
    <scope>NUCLEOTIDE SEQUENCE [LARGE SCALE GENOMIC DNA]</scope>
    <source>
        <strain evidence="2">GT-2023</strain>
        <tissue evidence="2">Liver</tissue>
    </source>
</reference>
<name>A0ABR3NY77_9TELE</name>
<feature type="compositionally biased region" description="Basic and acidic residues" evidence="1">
    <location>
        <begin position="38"/>
        <end position="48"/>
    </location>
</feature>
<evidence type="ECO:0000256" key="1">
    <source>
        <dbReference type="SAM" id="MobiDB-lite"/>
    </source>
</evidence>
<sequence length="160" mass="17718">MEIVEEQKQRLGLFGLESESCGTTDAPGQGQGLGEDEKEMKREKKDAKTKPCFHRRNFTQELGTLGQYSMCFHSRNQDLNKVLADAASLMYISLYGVNNLFSVSETAICTASTSSPAYLLDSFLEQSGINVPDRRLVNSSLTAQSGDEAIEQLLQEIEKL</sequence>
<gene>
    <name evidence="2" type="ORF">QQF64_000803</name>
</gene>
<evidence type="ECO:0000313" key="3">
    <source>
        <dbReference type="Proteomes" id="UP001558613"/>
    </source>
</evidence>
<keyword evidence="3" id="KW-1185">Reference proteome</keyword>
<proteinExistence type="predicted"/>
<organism evidence="2 3">
    <name type="scientific">Cirrhinus molitorella</name>
    <name type="common">mud carp</name>
    <dbReference type="NCBI Taxonomy" id="172907"/>
    <lineage>
        <taxon>Eukaryota</taxon>
        <taxon>Metazoa</taxon>
        <taxon>Chordata</taxon>
        <taxon>Craniata</taxon>
        <taxon>Vertebrata</taxon>
        <taxon>Euteleostomi</taxon>
        <taxon>Actinopterygii</taxon>
        <taxon>Neopterygii</taxon>
        <taxon>Teleostei</taxon>
        <taxon>Ostariophysi</taxon>
        <taxon>Cypriniformes</taxon>
        <taxon>Cyprinidae</taxon>
        <taxon>Labeoninae</taxon>
        <taxon>Labeonini</taxon>
        <taxon>Cirrhinus</taxon>
    </lineage>
</organism>
<dbReference type="Proteomes" id="UP001558613">
    <property type="component" value="Unassembled WGS sequence"/>
</dbReference>
<protein>
    <submittedName>
        <fullName evidence="2">Uncharacterized protein</fullName>
    </submittedName>
</protein>
<dbReference type="EMBL" id="JAYMGO010000001">
    <property type="protein sequence ID" value="KAL1282000.1"/>
    <property type="molecule type" value="Genomic_DNA"/>
</dbReference>
<comment type="caution">
    <text evidence="2">The sequence shown here is derived from an EMBL/GenBank/DDBJ whole genome shotgun (WGS) entry which is preliminary data.</text>
</comment>
<feature type="region of interest" description="Disordered" evidence="1">
    <location>
        <begin position="17"/>
        <end position="48"/>
    </location>
</feature>
<accession>A0ABR3NY77</accession>
<evidence type="ECO:0000313" key="2">
    <source>
        <dbReference type="EMBL" id="KAL1282000.1"/>
    </source>
</evidence>